<proteinExistence type="predicted"/>
<protein>
    <submittedName>
        <fullName evidence="1">Uncharacterized protein</fullName>
    </submittedName>
</protein>
<organism evidence="1 2">
    <name type="scientific">Streptomyces phage Chymera</name>
    <dbReference type="NCBI Taxonomy" id="1821728"/>
    <lineage>
        <taxon>Viruses</taxon>
        <taxon>Duplodnaviria</taxon>
        <taxon>Heunggongvirae</taxon>
        <taxon>Uroviricota</taxon>
        <taxon>Caudoviricetes</taxon>
        <taxon>Chymeravirus</taxon>
        <taxon>Chymeravirus chymera</taxon>
    </lineage>
</organism>
<evidence type="ECO:0000313" key="2">
    <source>
        <dbReference type="Proteomes" id="UP000223789"/>
    </source>
</evidence>
<keyword evidence="2" id="KW-1185">Reference proteome</keyword>
<evidence type="ECO:0000313" key="1">
    <source>
        <dbReference type="EMBL" id="AMS01609.1"/>
    </source>
</evidence>
<sequence length="230" mass="24915">MSLCLICTHDAGPSRTACARCEHRLRGWLGEIPRQMVLLTASLELGSRPAQGYGGAGRAHSPLPVRGDVLNLLGPAAPGPVRDTAGDQSDQQPIHAVLHAWADQLAEDLGHMLPPINPSAPYAAYLARHLGHVVRSSWVALLHAELNDLVRRVRDITSTEPRRHTLDAPCPSCAAFTLGRVDWESYIDCESCGLLLTPDEYDDHRAAVMPPLARIGVLLAAHHHLTQEAS</sequence>
<accession>A0A142K676</accession>
<gene>
    <name evidence="1" type="ORF">SEA_CHYMERA_50</name>
</gene>
<name>A0A142K676_9CAUD</name>
<dbReference type="Proteomes" id="UP000223789">
    <property type="component" value="Segment"/>
</dbReference>
<dbReference type="EMBL" id="KU958700">
    <property type="protein sequence ID" value="AMS01609.1"/>
    <property type="molecule type" value="Genomic_DNA"/>
</dbReference>
<reference evidence="1 2" key="1">
    <citation type="submission" date="2016-03" db="EMBL/GenBank/DDBJ databases">
        <authorList>
            <person name="Ploux O."/>
        </authorList>
    </citation>
    <scope>NUCLEOTIDE SEQUENCE [LARGE SCALE GENOMIC DNA]</scope>
</reference>